<proteinExistence type="predicted"/>
<dbReference type="Gene3D" id="2.60.120.260">
    <property type="entry name" value="Galactose-binding domain-like"/>
    <property type="match status" value="1"/>
</dbReference>
<dbReference type="Pfam" id="PF08522">
    <property type="entry name" value="BT_3987-like_N"/>
    <property type="match status" value="1"/>
</dbReference>
<dbReference type="EMBL" id="CP042437">
    <property type="protein sequence ID" value="QEC79815.1"/>
    <property type="molecule type" value="Genomic_DNA"/>
</dbReference>
<accession>A0A5B8WA39</accession>
<evidence type="ECO:0000313" key="3">
    <source>
        <dbReference type="Proteomes" id="UP000321362"/>
    </source>
</evidence>
<dbReference type="Gene3D" id="2.60.40.1740">
    <property type="entry name" value="hypothetical protein (bacova_03559)"/>
    <property type="match status" value="1"/>
</dbReference>
<feature type="domain" description="F5/8 type C" evidence="1">
    <location>
        <begin position="177"/>
        <end position="324"/>
    </location>
</feature>
<reference evidence="2 3" key="1">
    <citation type="journal article" date="2013" name="J. Microbiol.">
        <title>Mucilaginibacter ginsenosidivorax sp. nov., with ginsenoside converting activity isolated from sediment.</title>
        <authorList>
            <person name="Kim J.K."/>
            <person name="Choi T.E."/>
            <person name="Liu Q.M."/>
            <person name="Park H.Y."/>
            <person name="Yi T.H."/>
            <person name="Yoon M.H."/>
            <person name="Kim S.C."/>
            <person name="Im W.T."/>
        </authorList>
    </citation>
    <scope>NUCLEOTIDE SEQUENCE [LARGE SCALE GENOMIC DNA]</scope>
    <source>
        <strain evidence="2 3">KHI28</strain>
    </source>
</reference>
<dbReference type="PROSITE" id="PS51257">
    <property type="entry name" value="PROKAR_LIPOPROTEIN"/>
    <property type="match status" value="1"/>
</dbReference>
<dbReference type="InterPro" id="IPR013728">
    <property type="entry name" value="BT_3987-like_N"/>
</dbReference>
<dbReference type="PROSITE" id="PS50022">
    <property type="entry name" value="FA58C_3"/>
    <property type="match status" value="1"/>
</dbReference>
<dbReference type="Pfam" id="PF00754">
    <property type="entry name" value="F5_F8_type_C"/>
    <property type="match status" value="1"/>
</dbReference>
<dbReference type="RefSeq" id="WP_147059768.1">
    <property type="nucleotide sequence ID" value="NZ_CP042437.1"/>
</dbReference>
<keyword evidence="3" id="KW-1185">Reference proteome</keyword>
<protein>
    <submittedName>
        <fullName evidence="2">DUF1735 domain-containing protein</fullName>
    </submittedName>
</protein>
<gene>
    <name evidence="2" type="ORF">FSB76_29085</name>
</gene>
<dbReference type="InterPro" id="IPR000421">
    <property type="entry name" value="FA58C"/>
</dbReference>
<dbReference type="Proteomes" id="UP000321362">
    <property type="component" value="Chromosome"/>
</dbReference>
<evidence type="ECO:0000259" key="1">
    <source>
        <dbReference type="PROSITE" id="PS50022"/>
    </source>
</evidence>
<dbReference type="SUPFAM" id="SSF49785">
    <property type="entry name" value="Galactose-binding domain-like"/>
    <property type="match status" value="1"/>
</dbReference>
<dbReference type="InterPro" id="IPR008979">
    <property type="entry name" value="Galactose-bd-like_sf"/>
</dbReference>
<sequence length="324" mass="35310">MLTKNISKFVLFTGLVSSLLYSCKDKVDLPNQPVDSYSQVYMPEAVNNPVVKTFKITDSLQTATYGANFGGQNYPTSDIPITFTVNGAMVDSFNVVNKTNYALLPAGTYTLSNPTATILKGQLSTSPFTISFKTKGADAMDALKTYLLPVSISTTAVKVNQTLRTTFYQVKAQPDFNDYPNYDRSKWQVIGFSSQEASGEGPNNGRAIFALDGNINTFWHSNWSGAAPGPPHYIIIDMGAVATLHGLSFVGRQGDGGGKPNEVNVQVSSDNITWVDAGTFNLLNNKDLQQQFLPGGFKNARYFKVTINSAYNASYMQIAELNAF</sequence>
<name>A0A5B8WA39_9SPHI</name>
<evidence type="ECO:0000313" key="2">
    <source>
        <dbReference type="EMBL" id="QEC79815.1"/>
    </source>
</evidence>
<dbReference type="OrthoDB" id="1434826at2"/>
<organism evidence="2 3">
    <name type="scientific">Mucilaginibacter ginsenosidivorax</name>
    <dbReference type="NCBI Taxonomy" id="862126"/>
    <lineage>
        <taxon>Bacteria</taxon>
        <taxon>Pseudomonadati</taxon>
        <taxon>Bacteroidota</taxon>
        <taxon>Sphingobacteriia</taxon>
        <taxon>Sphingobacteriales</taxon>
        <taxon>Sphingobacteriaceae</taxon>
        <taxon>Mucilaginibacter</taxon>
    </lineage>
</organism>
<dbReference type="KEGG" id="mgk:FSB76_29085"/>
<dbReference type="AlphaFoldDB" id="A0A5B8WA39"/>